<proteinExistence type="predicted"/>
<evidence type="ECO:0000313" key="3">
    <source>
        <dbReference type="Proteomes" id="UP000587002"/>
    </source>
</evidence>
<accession>A0A853AT61</accession>
<evidence type="ECO:0000256" key="1">
    <source>
        <dbReference type="SAM" id="Phobius"/>
    </source>
</evidence>
<name>A0A853AT61_9PSEU</name>
<reference evidence="2 3" key="1">
    <citation type="submission" date="2020-07" db="EMBL/GenBank/DDBJ databases">
        <title>Sequencing the genomes of 1000 actinobacteria strains.</title>
        <authorList>
            <person name="Klenk H.-P."/>
        </authorList>
    </citation>
    <scope>NUCLEOTIDE SEQUENCE [LARGE SCALE GENOMIC DNA]</scope>
    <source>
        <strain evidence="2 3">DSM 44065</strain>
    </source>
</reference>
<dbReference type="EMBL" id="JACCFJ010000001">
    <property type="protein sequence ID" value="NYI85841.1"/>
    <property type="molecule type" value="Genomic_DNA"/>
</dbReference>
<keyword evidence="1" id="KW-1133">Transmembrane helix</keyword>
<feature type="transmembrane region" description="Helical" evidence="1">
    <location>
        <begin position="41"/>
        <end position="67"/>
    </location>
</feature>
<keyword evidence="1" id="KW-0812">Transmembrane</keyword>
<dbReference type="Proteomes" id="UP000587002">
    <property type="component" value="Unassembled WGS sequence"/>
</dbReference>
<keyword evidence="1" id="KW-0472">Membrane</keyword>
<comment type="caution">
    <text evidence="2">The sequence shown here is derived from an EMBL/GenBank/DDBJ whole genome shotgun (WGS) entry which is preliminary data.</text>
</comment>
<protein>
    <submittedName>
        <fullName evidence="2">Uncharacterized protein</fullName>
    </submittedName>
</protein>
<dbReference type="AlphaFoldDB" id="A0A853AT61"/>
<organism evidence="2 3">
    <name type="scientific">Saccharopolyspora hordei</name>
    <dbReference type="NCBI Taxonomy" id="1838"/>
    <lineage>
        <taxon>Bacteria</taxon>
        <taxon>Bacillati</taxon>
        <taxon>Actinomycetota</taxon>
        <taxon>Actinomycetes</taxon>
        <taxon>Pseudonocardiales</taxon>
        <taxon>Pseudonocardiaceae</taxon>
        <taxon>Saccharopolyspora</taxon>
    </lineage>
</organism>
<sequence length="68" mass="7310">MDSFLITLLAIAVPTGGLNLYRTLRQHGWRGGWRFAGSLVSSALLGILVAYATTLIWVLLLAAVLSLP</sequence>
<evidence type="ECO:0000313" key="2">
    <source>
        <dbReference type="EMBL" id="NYI85841.1"/>
    </source>
</evidence>
<keyword evidence="3" id="KW-1185">Reference proteome</keyword>
<gene>
    <name evidence="2" type="ORF">HNR68_004471</name>
</gene>
<dbReference type="RefSeq" id="WP_179723687.1">
    <property type="nucleotide sequence ID" value="NZ_BAABFH010000001.1"/>
</dbReference>